<evidence type="ECO:0000256" key="1">
    <source>
        <dbReference type="SAM" id="MobiDB-lite"/>
    </source>
</evidence>
<feature type="region of interest" description="Disordered" evidence="1">
    <location>
        <begin position="1"/>
        <end position="104"/>
    </location>
</feature>
<organism evidence="5 7">
    <name type="scientific">Gordonia amicalis</name>
    <dbReference type="NCBI Taxonomy" id="89053"/>
    <lineage>
        <taxon>Bacteria</taxon>
        <taxon>Bacillati</taxon>
        <taxon>Actinomycetota</taxon>
        <taxon>Actinomycetes</taxon>
        <taxon>Mycobacteriales</taxon>
        <taxon>Gordoniaceae</taxon>
        <taxon>Gordonia</taxon>
    </lineage>
</organism>
<dbReference type="GO" id="GO:0015628">
    <property type="term" value="P:protein secretion by the type II secretion system"/>
    <property type="evidence" value="ECO:0007669"/>
    <property type="project" value="TreeGrafter"/>
</dbReference>
<dbReference type="Pfam" id="PF12836">
    <property type="entry name" value="HHH_3"/>
    <property type="match status" value="1"/>
</dbReference>
<dbReference type="Proteomes" id="UP001185779">
    <property type="component" value="Unassembled WGS sequence"/>
</dbReference>
<keyword evidence="2" id="KW-0472">Membrane</keyword>
<feature type="transmembrane region" description="Helical" evidence="2">
    <location>
        <begin position="112"/>
        <end position="132"/>
    </location>
</feature>
<dbReference type="InterPro" id="IPR019554">
    <property type="entry name" value="Soluble_ligand-bd"/>
</dbReference>
<dbReference type="RefSeq" id="WP_191834453.1">
    <property type="nucleotide sequence ID" value="NZ_CP091855.1"/>
</dbReference>
<gene>
    <name evidence="4" type="ORF">R3P94_03385</name>
    <name evidence="5" type="ORF">R3Q15_07960</name>
</gene>
<dbReference type="InterPro" id="IPR003583">
    <property type="entry name" value="Hlx-hairpin-Hlx_DNA-bd_motif"/>
</dbReference>
<feature type="domain" description="Helix-hairpin-helix DNA-binding motif class 1" evidence="3">
    <location>
        <begin position="281"/>
        <end position="300"/>
    </location>
</feature>
<evidence type="ECO:0000313" key="7">
    <source>
        <dbReference type="Proteomes" id="UP001185922"/>
    </source>
</evidence>
<dbReference type="GO" id="GO:0015627">
    <property type="term" value="C:type II protein secretion system complex"/>
    <property type="evidence" value="ECO:0007669"/>
    <property type="project" value="TreeGrafter"/>
</dbReference>
<name>A0AAE4U0L8_9ACTN</name>
<dbReference type="PANTHER" id="PTHR21180">
    <property type="entry name" value="ENDONUCLEASE/EXONUCLEASE/PHOSPHATASE FAMILY DOMAIN-CONTAINING PROTEIN 1"/>
    <property type="match status" value="1"/>
</dbReference>
<dbReference type="NCBIfam" id="TIGR00426">
    <property type="entry name" value="competence protein ComEA helix-hairpin-helix repeat region"/>
    <property type="match status" value="1"/>
</dbReference>
<dbReference type="EMBL" id="JAWLKI010000002">
    <property type="protein sequence ID" value="MDV6306394.1"/>
    <property type="molecule type" value="Genomic_DNA"/>
</dbReference>
<accession>A0AAE4U0L8</accession>
<keyword evidence="6" id="KW-1185">Reference proteome</keyword>
<evidence type="ECO:0000313" key="6">
    <source>
        <dbReference type="Proteomes" id="UP001185779"/>
    </source>
</evidence>
<reference evidence="5 6" key="1">
    <citation type="submission" date="2023-10" db="EMBL/GenBank/DDBJ databases">
        <title>Development of a sustainable strategy for remediation of hydrocarbon-contaminated territories based on the waste exchange concept.</title>
        <authorList>
            <person name="Krivoruchko A."/>
        </authorList>
    </citation>
    <scope>NUCLEOTIDE SEQUENCE</scope>
    <source>
        <strain evidence="4 6">IEGM 1266</strain>
        <strain evidence="5">IEGM 1279</strain>
    </source>
</reference>
<proteinExistence type="predicted"/>
<keyword evidence="2" id="KW-0812">Transmembrane</keyword>
<evidence type="ECO:0000256" key="2">
    <source>
        <dbReference type="SAM" id="Phobius"/>
    </source>
</evidence>
<dbReference type="GeneID" id="77173701"/>
<feature type="compositionally biased region" description="Low complexity" evidence="1">
    <location>
        <begin position="40"/>
        <end position="49"/>
    </location>
</feature>
<dbReference type="PANTHER" id="PTHR21180:SF32">
    <property type="entry name" value="ENDONUCLEASE_EXONUCLEASE_PHOSPHATASE FAMILY DOMAIN-CONTAINING PROTEIN 1"/>
    <property type="match status" value="1"/>
</dbReference>
<evidence type="ECO:0000259" key="3">
    <source>
        <dbReference type="SMART" id="SM00278"/>
    </source>
</evidence>
<feature type="compositionally biased region" description="Low complexity" evidence="1">
    <location>
        <begin position="253"/>
        <end position="272"/>
    </location>
</feature>
<dbReference type="SUPFAM" id="SSF47781">
    <property type="entry name" value="RuvA domain 2-like"/>
    <property type="match status" value="1"/>
</dbReference>
<evidence type="ECO:0000313" key="5">
    <source>
        <dbReference type="EMBL" id="MDV6311824.1"/>
    </source>
</evidence>
<keyword evidence="5" id="KW-0238">DNA-binding</keyword>
<feature type="compositionally biased region" description="Acidic residues" evidence="1">
    <location>
        <begin position="82"/>
        <end position="99"/>
    </location>
</feature>
<dbReference type="Gene3D" id="1.10.150.320">
    <property type="entry name" value="Photosystem II 12 kDa extrinsic protein"/>
    <property type="match status" value="1"/>
</dbReference>
<feature type="domain" description="Helix-hairpin-helix DNA-binding motif class 1" evidence="3">
    <location>
        <begin position="311"/>
        <end position="330"/>
    </location>
</feature>
<dbReference type="SMART" id="SM00278">
    <property type="entry name" value="HhH1"/>
    <property type="match status" value="2"/>
</dbReference>
<dbReference type="GO" id="GO:0003677">
    <property type="term" value="F:DNA binding"/>
    <property type="evidence" value="ECO:0007669"/>
    <property type="project" value="UniProtKB-KW"/>
</dbReference>
<dbReference type="InterPro" id="IPR010994">
    <property type="entry name" value="RuvA_2-like"/>
</dbReference>
<comment type="caution">
    <text evidence="5">The sequence shown here is derived from an EMBL/GenBank/DDBJ whole genome shotgun (WGS) entry which is preliminary data.</text>
</comment>
<dbReference type="InterPro" id="IPR051675">
    <property type="entry name" value="Endo/Exo/Phosphatase_dom_1"/>
</dbReference>
<dbReference type="Pfam" id="PF10531">
    <property type="entry name" value="SLBB"/>
    <property type="match status" value="1"/>
</dbReference>
<dbReference type="AlphaFoldDB" id="A0AAE4U0L8"/>
<feature type="region of interest" description="Disordered" evidence="1">
    <location>
        <begin position="247"/>
        <end position="272"/>
    </location>
</feature>
<dbReference type="EMBL" id="JAWLKH010000006">
    <property type="protein sequence ID" value="MDV6311824.1"/>
    <property type="molecule type" value="Genomic_DNA"/>
</dbReference>
<keyword evidence="2" id="KW-1133">Transmembrane helix</keyword>
<dbReference type="InterPro" id="IPR004509">
    <property type="entry name" value="Competence_ComEA_HhH"/>
</dbReference>
<protein>
    <submittedName>
        <fullName evidence="5">ComEA family DNA-binding protein</fullName>
    </submittedName>
</protein>
<dbReference type="GO" id="GO:0006281">
    <property type="term" value="P:DNA repair"/>
    <property type="evidence" value="ECO:0007669"/>
    <property type="project" value="InterPro"/>
</dbReference>
<evidence type="ECO:0000313" key="4">
    <source>
        <dbReference type="EMBL" id="MDV6306394.1"/>
    </source>
</evidence>
<dbReference type="Proteomes" id="UP001185922">
    <property type="component" value="Unassembled WGS sequence"/>
</dbReference>
<dbReference type="Gene3D" id="3.10.560.10">
    <property type="entry name" value="Outer membrane lipoprotein wza domain like"/>
    <property type="match status" value="1"/>
</dbReference>
<sequence>MSASGRRNPLDRLGPVVERPASRDDLSPAAAGSDPPPGAGDPAAAAVAVEEPEHPGWGIGGMPTWLDAPPPTSPTRGHFDDVLDPDDDRSGEDRDEDEDPVPRRRFAVAPPAAIALIAVGVIACVVAGFGLFRGTDSAPVVDFGATAGSSSMPDASVPPVSAPPSTTPARLVVSVVGLVNRPGLVRLAPGARVAEAIDQAGGPRKGADLLSLNLARILRDGDQILVGYAAGEGRMSLRSAVVGAEGGVPAPGPSVGRGSPPPASSAAEPGGRVNLNTATEAELDALPGVGPVTAKAILDWRERNGRFTSVDQLAEVDGIGPARLAKLVNLVTV</sequence>